<dbReference type="CDD" id="cd00082">
    <property type="entry name" value="HisKA"/>
    <property type="match status" value="1"/>
</dbReference>
<dbReference type="Pfam" id="PF18719">
    <property type="entry name" value="ArlS_N"/>
    <property type="match status" value="1"/>
</dbReference>
<feature type="transmembrane region" description="Helical" evidence="7">
    <location>
        <begin position="12"/>
        <end position="34"/>
    </location>
</feature>
<dbReference type="PRINTS" id="PR00344">
    <property type="entry name" value="BCTRLSENSOR"/>
</dbReference>
<keyword evidence="5 9" id="KW-0418">Kinase</keyword>
<dbReference type="InterPro" id="IPR036890">
    <property type="entry name" value="HATPase_C_sf"/>
</dbReference>
<evidence type="ECO:0000313" key="9">
    <source>
        <dbReference type="EMBL" id="AFY92843.1"/>
    </source>
</evidence>
<dbReference type="HOGENOM" id="CLU_000445_89_6_3"/>
<dbReference type="InterPro" id="IPR041610">
    <property type="entry name" value="ArlS_N"/>
</dbReference>
<dbReference type="Pfam" id="PF02518">
    <property type="entry name" value="HATPase_c"/>
    <property type="match status" value="1"/>
</dbReference>
<dbReference type="SUPFAM" id="SSF47384">
    <property type="entry name" value="Homodimeric domain of signal transducing histidine kinase"/>
    <property type="match status" value="1"/>
</dbReference>
<dbReference type="Pfam" id="PF00512">
    <property type="entry name" value="HisKA"/>
    <property type="match status" value="1"/>
</dbReference>
<evidence type="ECO:0000256" key="7">
    <source>
        <dbReference type="SAM" id="Phobius"/>
    </source>
</evidence>
<dbReference type="InterPro" id="IPR003661">
    <property type="entry name" value="HisK_dim/P_dom"/>
</dbReference>
<dbReference type="SMART" id="SM00387">
    <property type="entry name" value="HATPase_c"/>
    <property type="match status" value="1"/>
</dbReference>
<dbReference type="AlphaFoldDB" id="K9UDY7"/>
<evidence type="ECO:0000256" key="3">
    <source>
        <dbReference type="ARBA" id="ARBA00022553"/>
    </source>
</evidence>
<evidence type="ECO:0000256" key="4">
    <source>
        <dbReference type="ARBA" id="ARBA00022679"/>
    </source>
</evidence>
<evidence type="ECO:0000256" key="5">
    <source>
        <dbReference type="ARBA" id="ARBA00022777"/>
    </source>
</evidence>
<reference evidence="9 10" key="1">
    <citation type="submission" date="2012-05" db="EMBL/GenBank/DDBJ databases">
        <title>Finished chromosome of genome of Chamaesiphon sp. PCC 6605.</title>
        <authorList>
            <consortium name="US DOE Joint Genome Institute"/>
            <person name="Gugger M."/>
            <person name="Coursin T."/>
            <person name="Rippka R."/>
            <person name="Tandeau De Marsac N."/>
            <person name="Huntemann M."/>
            <person name="Wei C.-L."/>
            <person name="Han J."/>
            <person name="Detter J.C."/>
            <person name="Han C."/>
            <person name="Tapia R."/>
            <person name="Chen A."/>
            <person name="Kyrpides N."/>
            <person name="Mavromatis K."/>
            <person name="Markowitz V."/>
            <person name="Szeto E."/>
            <person name="Ivanova N."/>
            <person name="Pagani I."/>
            <person name="Pati A."/>
            <person name="Goodwin L."/>
            <person name="Nordberg H.P."/>
            <person name="Cantor M.N."/>
            <person name="Hua S.X."/>
            <person name="Woyke T."/>
            <person name="Kerfeld C.A."/>
        </authorList>
    </citation>
    <scope>NUCLEOTIDE SEQUENCE [LARGE SCALE GENOMIC DNA]</scope>
    <source>
        <strain evidence="10">ATCC 27169 / PCC 6605</strain>
    </source>
</reference>
<dbReference type="KEGG" id="cmp:Cha6605_1717"/>
<dbReference type="Gene3D" id="1.10.287.130">
    <property type="match status" value="1"/>
</dbReference>
<evidence type="ECO:0000313" key="10">
    <source>
        <dbReference type="Proteomes" id="UP000010366"/>
    </source>
</evidence>
<dbReference type="InterPro" id="IPR004358">
    <property type="entry name" value="Sig_transdc_His_kin-like_C"/>
</dbReference>
<evidence type="ECO:0000256" key="6">
    <source>
        <dbReference type="ARBA" id="ARBA00023012"/>
    </source>
</evidence>
<gene>
    <name evidence="9" type="ORF">Cha6605_1717</name>
</gene>
<dbReference type="OrthoDB" id="417111at2"/>
<dbReference type="CDD" id="cd00075">
    <property type="entry name" value="HATPase"/>
    <property type="match status" value="1"/>
</dbReference>
<dbReference type="EC" id="2.7.13.3" evidence="2"/>
<dbReference type="eggNOG" id="COG5002">
    <property type="taxonomic scope" value="Bacteria"/>
</dbReference>
<evidence type="ECO:0000256" key="1">
    <source>
        <dbReference type="ARBA" id="ARBA00000085"/>
    </source>
</evidence>
<accession>K9UDY7</accession>
<dbReference type="Gene3D" id="3.30.565.10">
    <property type="entry name" value="Histidine kinase-like ATPase, C-terminal domain"/>
    <property type="match status" value="1"/>
</dbReference>
<dbReference type="EMBL" id="CP003600">
    <property type="protein sequence ID" value="AFY92843.1"/>
    <property type="molecule type" value="Genomic_DNA"/>
</dbReference>
<evidence type="ECO:0000256" key="2">
    <source>
        <dbReference type="ARBA" id="ARBA00012438"/>
    </source>
</evidence>
<keyword evidence="3" id="KW-0597">Phosphoprotein</keyword>
<dbReference type="InterPro" id="IPR036097">
    <property type="entry name" value="HisK_dim/P_sf"/>
</dbReference>
<protein>
    <recommendedName>
        <fullName evidence="2">histidine kinase</fullName>
        <ecNumber evidence="2">2.7.13.3</ecNumber>
    </recommendedName>
</protein>
<dbReference type="InterPro" id="IPR050736">
    <property type="entry name" value="Sensor_HK_Regulatory"/>
</dbReference>
<dbReference type="STRING" id="1173020.Cha6605_1717"/>
<dbReference type="PROSITE" id="PS50109">
    <property type="entry name" value="HIS_KIN"/>
    <property type="match status" value="1"/>
</dbReference>
<dbReference type="InterPro" id="IPR005467">
    <property type="entry name" value="His_kinase_dom"/>
</dbReference>
<keyword evidence="10" id="KW-1185">Reference proteome</keyword>
<proteinExistence type="predicted"/>
<keyword evidence="4" id="KW-0808">Transferase</keyword>
<keyword evidence="6" id="KW-0902">Two-component regulatory system</keyword>
<dbReference type="FunFam" id="3.30.565.10:FF:000006">
    <property type="entry name" value="Sensor histidine kinase WalK"/>
    <property type="match status" value="1"/>
</dbReference>
<dbReference type="InterPro" id="IPR003594">
    <property type="entry name" value="HATPase_dom"/>
</dbReference>
<keyword evidence="7" id="KW-1133">Transmembrane helix</keyword>
<keyword evidence="7" id="KW-0472">Membrane</keyword>
<dbReference type="SUPFAM" id="SSF55874">
    <property type="entry name" value="ATPase domain of HSP90 chaperone/DNA topoisomerase II/histidine kinase"/>
    <property type="match status" value="1"/>
</dbReference>
<dbReference type="PANTHER" id="PTHR43711">
    <property type="entry name" value="TWO-COMPONENT HISTIDINE KINASE"/>
    <property type="match status" value="1"/>
</dbReference>
<comment type="catalytic activity">
    <reaction evidence="1">
        <text>ATP + protein L-histidine = ADP + protein N-phospho-L-histidine.</text>
        <dbReference type="EC" id="2.7.13.3"/>
    </reaction>
</comment>
<dbReference type="PANTHER" id="PTHR43711:SF1">
    <property type="entry name" value="HISTIDINE KINASE 1"/>
    <property type="match status" value="1"/>
</dbReference>
<dbReference type="PATRIC" id="fig|1173020.3.peg.1964"/>
<dbReference type="SMART" id="SM00388">
    <property type="entry name" value="HisKA"/>
    <property type="match status" value="1"/>
</dbReference>
<feature type="domain" description="Histidine kinase" evidence="8">
    <location>
        <begin position="196"/>
        <end position="411"/>
    </location>
</feature>
<keyword evidence="7" id="KW-0812">Transmembrane</keyword>
<sequence length="415" mass="45980">MFQKIYYRLLFSYLGVLTFTLGTFAIAIRVAFIYNMKQQITDKLTLLGRSAAVNARLEGDRLKLENLQSVQNLMRQDQALQWFNSRRELITQQGKATIASPLLDNAPVQIQENNDSYIQVVTLPIISGSNSQVIGYVRASQSLEERDSILGELDWGLGSGMVIALVLSGIGGFVLTRQAMQPVEKSYQRLKQFTAHASHELRSPLMAIKASAQVAMRHPEAMRPDDAEEFQTILLAADQMTRLTEDLLLLARDTIPCQSWNTVDLAALLESLVKQYQSQAIAQSIHLSTQITHPLHVVGNSSELTRLFRNLLDNALYYTSSSGSVEIRASRIASQISANIQDTGVGIAPEHLEHIFERFWRADQSRSHKNGKSGLGLAISKIIAEQHNGSITVTSQLGDGSCFTVRLASAIPETQ</sequence>
<evidence type="ECO:0000259" key="8">
    <source>
        <dbReference type="PROSITE" id="PS50109"/>
    </source>
</evidence>
<name>K9UDY7_CHAP6</name>
<dbReference type="GO" id="GO:0000155">
    <property type="term" value="F:phosphorelay sensor kinase activity"/>
    <property type="evidence" value="ECO:0007669"/>
    <property type="project" value="InterPro"/>
</dbReference>
<dbReference type="RefSeq" id="WP_015159017.1">
    <property type="nucleotide sequence ID" value="NC_019697.1"/>
</dbReference>
<dbReference type="Proteomes" id="UP000010366">
    <property type="component" value="Chromosome"/>
</dbReference>
<organism evidence="9 10">
    <name type="scientific">Chamaesiphon minutus (strain ATCC 27169 / PCC 6605)</name>
    <dbReference type="NCBI Taxonomy" id="1173020"/>
    <lineage>
        <taxon>Bacteria</taxon>
        <taxon>Bacillati</taxon>
        <taxon>Cyanobacteriota</taxon>
        <taxon>Cyanophyceae</taxon>
        <taxon>Gomontiellales</taxon>
        <taxon>Chamaesiphonaceae</taxon>
        <taxon>Chamaesiphon</taxon>
    </lineage>
</organism>